<feature type="domain" description="Ketoreductase" evidence="2">
    <location>
        <begin position="208"/>
        <end position="388"/>
    </location>
</feature>
<dbReference type="PRINTS" id="PR00080">
    <property type="entry name" value="SDRFAMILY"/>
</dbReference>
<reference evidence="3" key="2">
    <citation type="submission" date="2020-09" db="EMBL/GenBank/DDBJ databases">
        <authorList>
            <person name="Sun Q."/>
            <person name="Ohkuma M."/>
        </authorList>
    </citation>
    <scope>NUCLEOTIDE SEQUENCE</scope>
    <source>
        <strain evidence="3">JCM 4646</strain>
    </source>
</reference>
<accession>A0A919KU44</accession>
<evidence type="ECO:0000313" key="4">
    <source>
        <dbReference type="Proteomes" id="UP000617734"/>
    </source>
</evidence>
<dbReference type="InterPro" id="IPR057326">
    <property type="entry name" value="KR_dom"/>
</dbReference>
<dbReference type="GO" id="GO:0016616">
    <property type="term" value="F:oxidoreductase activity, acting on the CH-OH group of donors, NAD or NADP as acceptor"/>
    <property type="evidence" value="ECO:0007669"/>
    <property type="project" value="TreeGrafter"/>
</dbReference>
<dbReference type="PROSITE" id="PS00061">
    <property type="entry name" value="ADH_SHORT"/>
    <property type="match status" value="1"/>
</dbReference>
<dbReference type="PRINTS" id="PR00081">
    <property type="entry name" value="GDHRDH"/>
</dbReference>
<sequence length="451" mass="45518">MADVLRRFTSGGPGRALLRRLGVQVPVALPRHEPGRPEFTGPVLLGGTGSGRLGPVLAGILQRAGVPVLRTGDPGDGSGAAALVFDATGLAGSAGLAQLYEFAHPLVRQLPLGGRVVIVGDVPGAAGSAAAAVAAQALEGFTRSLGKELGRGSTCQLLRAAPGATETLEAPLRFLLSRRSAYVSGQVVRVGPPVGAFPPPAGAPQAGRVVAVTGAARGIGAEVAGLLARDGAHLICLDLPSRREELERTAARIGGTALAVDVTGADAPEVIAAHLRERHAGVDVFVHNAGVTRDRTLARMSRAEWDTVLDVNLGAVERITAALLADGPGGPVLRDGGALVCTSSIGGIAGNRGQTNYGAAKAGLIGLVRALAPASAGRGVRVNAVAPGFIETDMTARMPLLVREAGRRMNSLGQAGLPVDVAEAVRWLADPANAGVTGQVLRVCGQSLIGA</sequence>
<reference evidence="3" key="1">
    <citation type="journal article" date="2014" name="Int. J. Syst. Evol. Microbiol.">
        <title>Complete genome sequence of Corynebacterium casei LMG S-19264T (=DSM 44701T), isolated from a smear-ripened cheese.</title>
        <authorList>
            <consortium name="US DOE Joint Genome Institute (JGI-PGF)"/>
            <person name="Walter F."/>
            <person name="Albersmeier A."/>
            <person name="Kalinowski J."/>
            <person name="Ruckert C."/>
        </authorList>
    </citation>
    <scope>NUCLEOTIDE SEQUENCE</scope>
    <source>
        <strain evidence="3">JCM 4646</strain>
    </source>
</reference>
<dbReference type="Proteomes" id="UP000617734">
    <property type="component" value="Unassembled WGS sequence"/>
</dbReference>
<comment type="caution">
    <text evidence="3">The sequence shown here is derived from an EMBL/GenBank/DDBJ whole genome shotgun (WGS) entry which is preliminary data.</text>
</comment>
<keyword evidence="4" id="KW-1185">Reference proteome</keyword>
<dbReference type="PANTHER" id="PTHR42760">
    <property type="entry name" value="SHORT-CHAIN DEHYDROGENASES/REDUCTASES FAMILY MEMBER"/>
    <property type="match status" value="1"/>
</dbReference>
<dbReference type="NCBIfam" id="NF006110">
    <property type="entry name" value="PRK08261.1"/>
    <property type="match status" value="1"/>
</dbReference>
<name>A0A919KU44_9ACTN</name>
<dbReference type="SMART" id="SM00822">
    <property type="entry name" value="PKS_KR"/>
    <property type="match status" value="1"/>
</dbReference>
<proteinExistence type="inferred from homology"/>
<dbReference type="EMBL" id="BNBO01000019">
    <property type="protein sequence ID" value="GHH73225.1"/>
    <property type="molecule type" value="Genomic_DNA"/>
</dbReference>
<dbReference type="SUPFAM" id="SSF51735">
    <property type="entry name" value="NAD(P)-binding Rossmann-fold domains"/>
    <property type="match status" value="2"/>
</dbReference>
<dbReference type="Gene3D" id="3.40.50.720">
    <property type="entry name" value="NAD(P)-binding Rossmann-like Domain"/>
    <property type="match status" value="2"/>
</dbReference>
<dbReference type="InterPro" id="IPR036291">
    <property type="entry name" value="NAD(P)-bd_dom_sf"/>
</dbReference>
<dbReference type="FunFam" id="3.40.50.720:FF:000338">
    <property type="entry name" value="3-oxoacyl-ACP reductase FabG"/>
    <property type="match status" value="1"/>
</dbReference>
<dbReference type="PANTHER" id="PTHR42760:SF78">
    <property type="entry name" value="3-OXOACYL-[ACYL-CARRIER-PROTEIN] REDUCTASE [NADH]"/>
    <property type="match status" value="1"/>
</dbReference>
<dbReference type="Pfam" id="PF13561">
    <property type="entry name" value="adh_short_C2"/>
    <property type="match status" value="1"/>
</dbReference>
<evidence type="ECO:0000259" key="2">
    <source>
        <dbReference type="SMART" id="SM00822"/>
    </source>
</evidence>
<evidence type="ECO:0000256" key="1">
    <source>
        <dbReference type="ARBA" id="ARBA00006484"/>
    </source>
</evidence>
<dbReference type="InterPro" id="IPR002347">
    <property type="entry name" value="SDR_fam"/>
</dbReference>
<dbReference type="InterPro" id="IPR020904">
    <property type="entry name" value="Sc_DH/Rdtase_CS"/>
</dbReference>
<dbReference type="GeneID" id="95354117"/>
<gene>
    <name evidence="3" type="primary">fabG</name>
    <name evidence="3" type="ORF">GCM10018781_37070</name>
</gene>
<organism evidence="3 4">
    <name type="scientific">Kitasatospora indigofera</name>
    <dbReference type="NCBI Taxonomy" id="67307"/>
    <lineage>
        <taxon>Bacteria</taxon>
        <taxon>Bacillati</taxon>
        <taxon>Actinomycetota</taxon>
        <taxon>Actinomycetes</taxon>
        <taxon>Kitasatosporales</taxon>
        <taxon>Streptomycetaceae</taxon>
        <taxon>Kitasatospora</taxon>
    </lineage>
</organism>
<dbReference type="AlphaFoldDB" id="A0A919KU44"/>
<protein>
    <submittedName>
        <fullName evidence="3">3-oxoacyl-ACP reductase</fullName>
    </submittedName>
</protein>
<dbReference type="RefSeq" id="WP_190211963.1">
    <property type="nucleotide sequence ID" value="NZ_BNBO01000019.1"/>
</dbReference>
<evidence type="ECO:0000313" key="3">
    <source>
        <dbReference type="EMBL" id="GHH73225.1"/>
    </source>
</evidence>
<comment type="similarity">
    <text evidence="1">Belongs to the short-chain dehydrogenases/reductases (SDR) family.</text>
</comment>